<dbReference type="PROSITE" id="PS51010">
    <property type="entry name" value="CYTF"/>
    <property type="match status" value="1"/>
</dbReference>
<feature type="domain" description="CoA carboxyltransferase N-terminal" evidence="7">
    <location>
        <begin position="1"/>
        <end position="79"/>
    </location>
</feature>
<keyword evidence="4" id="KW-1133">Transmembrane helix</keyword>
<evidence type="ECO:0000313" key="8">
    <source>
        <dbReference type="EMBL" id="KAL3516650.1"/>
    </source>
</evidence>
<keyword evidence="6" id="KW-0472">Membrane</keyword>
<organism evidence="8 9">
    <name type="scientific">Cinchona calisaya</name>
    <dbReference type="NCBI Taxonomy" id="153742"/>
    <lineage>
        <taxon>Eukaryota</taxon>
        <taxon>Viridiplantae</taxon>
        <taxon>Streptophyta</taxon>
        <taxon>Embryophyta</taxon>
        <taxon>Tracheophyta</taxon>
        <taxon>Spermatophyta</taxon>
        <taxon>Magnoliopsida</taxon>
        <taxon>eudicotyledons</taxon>
        <taxon>Gunneridae</taxon>
        <taxon>Pentapetalae</taxon>
        <taxon>asterids</taxon>
        <taxon>lamiids</taxon>
        <taxon>Gentianales</taxon>
        <taxon>Rubiaceae</taxon>
        <taxon>Cinchonoideae</taxon>
        <taxon>Cinchoneae</taxon>
        <taxon>Cinchona</taxon>
    </lineage>
</organism>
<dbReference type="AlphaFoldDB" id="A0ABD2ZB03"/>
<dbReference type="PRINTS" id="PR00610">
    <property type="entry name" value="CYTOCHROMEF"/>
</dbReference>
<dbReference type="PANTHER" id="PTHR33288:SF10">
    <property type="entry name" value="CYTOCHROME F"/>
    <property type="match status" value="1"/>
</dbReference>
<dbReference type="PROSITE" id="PS50980">
    <property type="entry name" value="COA_CT_NTER"/>
    <property type="match status" value="1"/>
</dbReference>
<evidence type="ECO:0000259" key="7">
    <source>
        <dbReference type="PROSITE" id="PS50980"/>
    </source>
</evidence>
<keyword evidence="5" id="KW-0793">Thylakoid</keyword>
<dbReference type="PANTHER" id="PTHR33288">
    <property type="match status" value="1"/>
</dbReference>
<proteinExistence type="predicted"/>
<dbReference type="InterPro" id="IPR029045">
    <property type="entry name" value="ClpP/crotonase-like_dom_sf"/>
</dbReference>
<evidence type="ECO:0000256" key="3">
    <source>
        <dbReference type="ARBA" id="ARBA00022692"/>
    </source>
</evidence>
<protein>
    <recommendedName>
        <fullName evidence="7">CoA carboxyltransferase N-terminal domain-containing protein</fullName>
    </recommendedName>
</protein>
<dbReference type="InterPro" id="IPR002325">
    <property type="entry name" value="Cyt_f"/>
</dbReference>
<dbReference type="SUPFAM" id="SSF49441">
    <property type="entry name" value="Cytochrome f, large domain"/>
    <property type="match status" value="1"/>
</dbReference>
<dbReference type="InterPro" id="IPR036826">
    <property type="entry name" value="Cyt_f_lg_dom_sf"/>
</dbReference>
<sequence length="153" mass="17124">MSNSDRIDLLINPGTWDPMDEDMVFLDPIEFHLEEEPFEDRIDSYQKTIGLTKVVQIGIGQLNGIPIAIVVMDFQFMGGYENPLEATGRVVCANCHLANKPVDIEVPQVVLPDTIFEAIVQPPYDMQLKQDLDNGKKRGLSVEVVLILLEGLN</sequence>
<comment type="caution">
    <text evidence="8">The sequence shown here is derived from an EMBL/GenBank/DDBJ whole genome shotgun (WGS) entry which is preliminary data.</text>
</comment>
<dbReference type="InterPro" id="IPR024094">
    <property type="entry name" value="Cyt_f_lg_dom"/>
</dbReference>
<evidence type="ECO:0000256" key="1">
    <source>
        <dbReference type="ARBA" id="ARBA00004370"/>
    </source>
</evidence>
<evidence type="ECO:0000256" key="2">
    <source>
        <dbReference type="ARBA" id="ARBA00022531"/>
    </source>
</evidence>
<gene>
    <name evidence="8" type="ORF">ACH5RR_023552</name>
</gene>
<evidence type="ECO:0000256" key="4">
    <source>
        <dbReference type="ARBA" id="ARBA00022989"/>
    </source>
</evidence>
<keyword evidence="9" id="KW-1185">Reference proteome</keyword>
<evidence type="ECO:0000313" key="9">
    <source>
        <dbReference type="Proteomes" id="UP001630127"/>
    </source>
</evidence>
<accession>A0ABD2ZB03</accession>
<dbReference type="Proteomes" id="UP001630127">
    <property type="component" value="Unassembled WGS sequence"/>
</dbReference>
<dbReference type="GO" id="GO:0015979">
    <property type="term" value="P:photosynthesis"/>
    <property type="evidence" value="ECO:0007669"/>
    <property type="project" value="UniProtKB-KW"/>
</dbReference>
<dbReference type="Pfam" id="PF16639">
    <property type="entry name" value="Apocytochr_F_N"/>
    <property type="match status" value="1"/>
</dbReference>
<dbReference type="EMBL" id="JBJUIK010000010">
    <property type="protein sequence ID" value="KAL3516650.1"/>
    <property type="molecule type" value="Genomic_DNA"/>
</dbReference>
<comment type="subcellular location">
    <subcellularLocation>
        <location evidence="1">Membrane</location>
    </subcellularLocation>
</comment>
<name>A0ABD2ZB03_9GENT</name>
<evidence type="ECO:0000256" key="6">
    <source>
        <dbReference type="ARBA" id="ARBA00023136"/>
    </source>
</evidence>
<reference evidence="8 9" key="1">
    <citation type="submission" date="2024-11" db="EMBL/GenBank/DDBJ databases">
        <title>A near-complete genome assembly of Cinchona calisaya.</title>
        <authorList>
            <person name="Lian D.C."/>
            <person name="Zhao X.W."/>
            <person name="Wei L."/>
        </authorList>
    </citation>
    <scope>NUCLEOTIDE SEQUENCE [LARGE SCALE GENOMIC DNA]</scope>
    <source>
        <tissue evidence="8">Nenye</tissue>
    </source>
</reference>
<evidence type="ECO:0000256" key="5">
    <source>
        <dbReference type="ARBA" id="ARBA00023078"/>
    </source>
</evidence>
<dbReference type="GO" id="GO:0016020">
    <property type="term" value="C:membrane"/>
    <property type="evidence" value="ECO:0007669"/>
    <property type="project" value="UniProtKB-SubCell"/>
</dbReference>
<dbReference type="Gene3D" id="2.60.40.830">
    <property type="entry name" value="Cytochrome f large domain"/>
    <property type="match status" value="1"/>
</dbReference>
<keyword evidence="2" id="KW-0602">Photosynthesis</keyword>
<dbReference type="SUPFAM" id="SSF52096">
    <property type="entry name" value="ClpP/crotonase"/>
    <property type="match status" value="1"/>
</dbReference>
<dbReference type="InterPro" id="IPR011762">
    <property type="entry name" value="COA_CT_N"/>
</dbReference>
<keyword evidence="3" id="KW-0812">Transmembrane</keyword>